<evidence type="ECO:0000256" key="1">
    <source>
        <dbReference type="ARBA" id="ARBA00004141"/>
    </source>
</evidence>
<dbReference type="GO" id="GO:0015171">
    <property type="term" value="F:amino acid transmembrane transporter activity"/>
    <property type="evidence" value="ECO:0007669"/>
    <property type="project" value="TreeGrafter"/>
</dbReference>
<reference evidence="9 10" key="1">
    <citation type="submission" date="2013-03" db="EMBL/GenBank/DDBJ databases">
        <title>The Genome Sequence of Cladophialophora psammophila CBS 110553.</title>
        <authorList>
            <consortium name="The Broad Institute Genomics Platform"/>
            <person name="Cuomo C."/>
            <person name="de Hoog S."/>
            <person name="Gorbushina A."/>
            <person name="Walker B."/>
            <person name="Young S.K."/>
            <person name="Zeng Q."/>
            <person name="Gargeya S."/>
            <person name="Fitzgerald M."/>
            <person name="Haas B."/>
            <person name="Abouelleil A."/>
            <person name="Allen A.W."/>
            <person name="Alvarado L."/>
            <person name="Arachchi H.M."/>
            <person name="Berlin A.M."/>
            <person name="Chapman S.B."/>
            <person name="Gainer-Dewar J."/>
            <person name="Goldberg J."/>
            <person name="Griggs A."/>
            <person name="Gujja S."/>
            <person name="Hansen M."/>
            <person name="Howarth C."/>
            <person name="Imamovic A."/>
            <person name="Ireland A."/>
            <person name="Larimer J."/>
            <person name="McCowan C."/>
            <person name="Murphy C."/>
            <person name="Pearson M."/>
            <person name="Poon T.W."/>
            <person name="Priest M."/>
            <person name="Roberts A."/>
            <person name="Saif S."/>
            <person name="Shea T."/>
            <person name="Sisk P."/>
            <person name="Sykes S."/>
            <person name="Wortman J."/>
            <person name="Nusbaum C."/>
            <person name="Birren B."/>
        </authorList>
    </citation>
    <scope>NUCLEOTIDE SEQUENCE [LARGE SCALE GENOMIC DNA]</scope>
    <source>
        <strain evidence="9 10">CBS 110553</strain>
    </source>
</reference>
<evidence type="ECO:0000313" key="10">
    <source>
        <dbReference type="Proteomes" id="UP000019471"/>
    </source>
</evidence>
<dbReference type="STRING" id="1182543.W9X582"/>
<sequence>MSLKNETNTRAEKDGIDIPAYEPATLSAHAHGRQFSIDPEDRAMVETDVNMLHRDLKGRHMQMIAIGGAIGAGLFIGSGSAFQTGGPASVLLGFIIIGYYLMMQALAELSVMYPINGAFTMYICRFVDPSLGFACGWEYAISWLTVLPFEISAACNIIHYWPGSEGINNSAWIVPLLVALVAIQVFGLIEQVEFVLSIMKIIACIGFMILGVIINCGGVPTDDRGYIGARYWHSPYSAFLNGFHGFCSVFVTAAFAYTGTELTGLAAAETANPRKEIPRASKQVVWRIAIFYVVNLFLVGLIVPENSPLYSGEGSTSRHSPFVIAIQLAGIKVLPSIFNAVILIAVMSVANSCTFGSTRTIQALAANGMGPKILAYVDRKGRPMSVVILQLLFGCLAFINLAKNGGTIFNWLLSLSGLSILFIYGSIALAHIRFRAAWAAQGHSLDELPFRAAFGVWGSWVCLLINVVSLIAQFYVALYPIGGPYLDANTFFQLYLAGPLLIFLYLCWKVYSWFVRPSDRPLFIRLKDIDIYTGMREGQRTMVSGPGVSEEQRRASILEMQEETKKRGPKDYIMAGIRNLI</sequence>
<keyword evidence="5 7" id="KW-1133">Transmembrane helix</keyword>
<evidence type="ECO:0000313" key="9">
    <source>
        <dbReference type="EMBL" id="EXJ65619.1"/>
    </source>
</evidence>
<evidence type="ECO:0000256" key="5">
    <source>
        <dbReference type="ARBA" id="ARBA00022989"/>
    </source>
</evidence>
<comment type="caution">
    <text evidence="9">The sequence shown here is derived from an EMBL/GenBank/DDBJ whole genome shotgun (WGS) entry which is preliminary data.</text>
</comment>
<protein>
    <recommendedName>
        <fullName evidence="8">Amino acid permease/ SLC12A domain-containing protein</fullName>
    </recommendedName>
</protein>
<feature type="transmembrane region" description="Helical" evidence="7">
    <location>
        <begin position="88"/>
        <end position="107"/>
    </location>
</feature>
<dbReference type="InterPro" id="IPR004841">
    <property type="entry name" value="AA-permease/SLC12A_dom"/>
</dbReference>
<keyword evidence="6 7" id="KW-0472">Membrane</keyword>
<keyword evidence="3 7" id="KW-0812">Transmembrane</keyword>
<feature type="transmembrane region" description="Helical" evidence="7">
    <location>
        <begin position="408"/>
        <end position="432"/>
    </location>
</feature>
<feature type="transmembrane region" description="Helical" evidence="7">
    <location>
        <begin position="453"/>
        <end position="478"/>
    </location>
</feature>
<dbReference type="AlphaFoldDB" id="W9X582"/>
<dbReference type="RefSeq" id="XP_007749909.1">
    <property type="nucleotide sequence ID" value="XM_007751719.1"/>
</dbReference>
<feature type="transmembrane region" description="Helical" evidence="7">
    <location>
        <begin position="284"/>
        <end position="303"/>
    </location>
</feature>
<dbReference type="EMBL" id="AMGX01000024">
    <property type="protein sequence ID" value="EXJ65619.1"/>
    <property type="molecule type" value="Genomic_DNA"/>
</dbReference>
<comment type="subcellular location">
    <subcellularLocation>
        <location evidence="1">Membrane</location>
        <topology evidence="1">Multi-pass membrane protein</topology>
    </subcellularLocation>
</comment>
<evidence type="ECO:0000259" key="8">
    <source>
        <dbReference type="Pfam" id="PF00324"/>
    </source>
</evidence>
<dbReference type="PANTHER" id="PTHR43341:SF1">
    <property type="entry name" value="GENERAL AMINO-ACID PERMEASE GAP1"/>
    <property type="match status" value="1"/>
</dbReference>
<feature type="transmembrane region" description="Helical" evidence="7">
    <location>
        <begin position="170"/>
        <end position="189"/>
    </location>
</feature>
<organism evidence="9 10">
    <name type="scientific">Cladophialophora psammophila CBS 110553</name>
    <dbReference type="NCBI Taxonomy" id="1182543"/>
    <lineage>
        <taxon>Eukaryota</taxon>
        <taxon>Fungi</taxon>
        <taxon>Dikarya</taxon>
        <taxon>Ascomycota</taxon>
        <taxon>Pezizomycotina</taxon>
        <taxon>Eurotiomycetes</taxon>
        <taxon>Chaetothyriomycetidae</taxon>
        <taxon>Chaetothyriales</taxon>
        <taxon>Herpotrichiellaceae</taxon>
        <taxon>Cladophialophora</taxon>
    </lineage>
</organism>
<dbReference type="Proteomes" id="UP000019471">
    <property type="component" value="Unassembled WGS sequence"/>
</dbReference>
<dbReference type="Gene3D" id="1.20.1740.10">
    <property type="entry name" value="Amino acid/polyamine transporter I"/>
    <property type="match status" value="1"/>
</dbReference>
<feature type="domain" description="Amino acid permease/ SLC12A" evidence="8">
    <location>
        <begin position="60"/>
        <end position="511"/>
    </location>
</feature>
<feature type="transmembrane region" description="Helical" evidence="7">
    <location>
        <begin position="201"/>
        <end position="221"/>
    </location>
</feature>
<feature type="transmembrane region" description="Helical" evidence="7">
    <location>
        <begin position="323"/>
        <end position="350"/>
    </location>
</feature>
<feature type="transmembrane region" description="Helical" evidence="7">
    <location>
        <begin position="236"/>
        <end position="257"/>
    </location>
</feature>
<keyword evidence="4" id="KW-0029">Amino-acid transport</keyword>
<feature type="transmembrane region" description="Helical" evidence="7">
    <location>
        <begin position="490"/>
        <end position="508"/>
    </location>
</feature>
<evidence type="ECO:0000256" key="6">
    <source>
        <dbReference type="ARBA" id="ARBA00023136"/>
    </source>
</evidence>
<dbReference type="Pfam" id="PF00324">
    <property type="entry name" value="AA_permease"/>
    <property type="match status" value="1"/>
</dbReference>
<dbReference type="FunFam" id="1.20.1740.10:FF:000001">
    <property type="entry name" value="Amino acid permease"/>
    <property type="match status" value="1"/>
</dbReference>
<evidence type="ECO:0000256" key="3">
    <source>
        <dbReference type="ARBA" id="ARBA00022692"/>
    </source>
</evidence>
<feature type="transmembrane region" description="Helical" evidence="7">
    <location>
        <begin position="63"/>
        <end position="82"/>
    </location>
</feature>
<dbReference type="GO" id="GO:0016020">
    <property type="term" value="C:membrane"/>
    <property type="evidence" value="ECO:0007669"/>
    <property type="project" value="UniProtKB-SubCell"/>
</dbReference>
<dbReference type="HOGENOM" id="CLU_007946_12_0_1"/>
<evidence type="ECO:0000256" key="7">
    <source>
        <dbReference type="SAM" id="Phobius"/>
    </source>
</evidence>
<keyword evidence="2" id="KW-0813">Transport</keyword>
<dbReference type="eggNOG" id="KOG1286">
    <property type="taxonomic scope" value="Eukaryota"/>
</dbReference>
<evidence type="ECO:0000256" key="2">
    <source>
        <dbReference type="ARBA" id="ARBA00022448"/>
    </source>
</evidence>
<accession>W9X582</accession>
<gene>
    <name evidence="9" type="ORF">A1O5_11146</name>
</gene>
<dbReference type="InterPro" id="IPR050524">
    <property type="entry name" value="APC_YAT"/>
</dbReference>
<proteinExistence type="predicted"/>
<keyword evidence="10" id="KW-1185">Reference proteome</keyword>
<dbReference type="OrthoDB" id="3900342at2759"/>
<dbReference type="PANTHER" id="PTHR43341">
    <property type="entry name" value="AMINO ACID PERMEASE"/>
    <property type="match status" value="1"/>
</dbReference>
<feature type="transmembrane region" description="Helical" evidence="7">
    <location>
        <begin position="384"/>
        <end position="402"/>
    </location>
</feature>
<dbReference type="PIRSF" id="PIRSF006060">
    <property type="entry name" value="AA_transporter"/>
    <property type="match status" value="1"/>
</dbReference>
<name>W9X582_9EURO</name>
<dbReference type="GeneID" id="19195836"/>
<evidence type="ECO:0000256" key="4">
    <source>
        <dbReference type="ARBA" id="ARBA00022970"/>
    </source>
</evidence>